<evidence type="ECO:0000256" key="4">
    <source>
        <dbReference type="SAM" id="Phobius"/>
    </source>
</evidence>
<organism evidence="6 7">
    <name type="scientific">Naumannella halotolerans</name>
    <dbReference type="NCBI Taxonomy" id="993414"/>
    <lineage>
        <taxon>Bacteria</taxon>
        <taxon>Bacillati</taxon>
        <taxon>Actinomycetota</taxon>
        <taxon>Actinomycetes</taxon>
        <taxon>Propionibacteriales</taxon>
        <taxon>Propionibacteriaceae</taxon>
        <taxon>Naumannella</taxon>
    </lineage>
</organism>
<keyword evidence="1" id="KW-0547">Nucleotide-binding</keyword>
<dbReference type="OrthoDB" id="3722021at2"/>
<dbReference type="Gene3D" id="3.40.50.300">
    <property type="entry name" value="P-loop containing nucleotide triphosphate hydrolases"/>
    <property type="match status" value="1"/>
</dbReference>
<evidence type="ECO:0000313" key="7">
    <source>
        <dbReference type="Proteomes" id="UP000295371"/>
    </source>
</evidence>
<dbReference type="PANTHER" id="PTHR22683:SF41">
    <property type="entry name" value="DNA TRANSLOCASE FTSK"/>
    <property type="match status" value="1"/>
</dbReference>
<keyword evidence="2" id="KW-0067">ATP-binding</keyword>
<dbReference type="InterPro" id="IPR027417">
    <property type="entry name" value="P-loop_NTPase"/>
</dbReference>
<dbReference type="Proteomes" id="UP000295371">
    <property type="component" value="Unassembled WGS sequence"/>
</dbReference>
<reference evidence="6 7" key="1">
    <citation type="submission" date="2019-03" db="EMBL/GenBank/DDBJ databases">
        <title>Genomic Encyclopedia of Archaeal and Bacterial Type Strains, Phase II (KMG-II): from individual species to whole genera.</title>
        <authorList>
            <person name="Goeker M."/>
        </authorList>
    </citation>
    <scope>NUCLEOTIDE SEQUENCE [LARGE SCALE GENOMIC DNA]</scope>
    <source>
        <strain evidence="6 7">DSM 24323</strain>
    </source>
</reference>
<protein>
    <submittedName>
        <fullName evidence="6">S-DNA-T family DNA segregation ATPase FtsK/SpoIIIE</fullName>
    </submittedName>
</protein>
<evidence type="ECO:0000313" key="6">
    <source>
        <dbReference type="EMBL" id="TDT32482.1"/>
    </source>
</evidence>
<evidence type="ECO:0000256" key="2">
    <source>
        <dbReference type="ARBA" id="ARBA00022840"/>
    </source>
</evidence>
<feature type="region of interest" description="Disordered" evidence="3">
    <location>
        <begin position="412"/>
        <end position="440"/>
    </location>
</feature>
<evidence type="ECO:0000256" key="3">
    <source>
        <dbReference type="SAM" id="MobiDB-lite"/>
    </source>
</evidence>
<keyword evidence="4" id="KW-1133">Transmembrane helix</keyword>
<keyword evidence="4" id="KW-0472">Membrane</keyword>
<dbReference type="EMBL" id="SOAW01000001">
    <property type="protein sequence ID" value="TDT32482.1"/>
    <property type="molecule type" value="Genomic_DNA"/>
</dbReference>
<name>A0A4R7J568_9ACTN</name>
<evidence type="ECO:0000256" key="1">
    <source>
        <dbReference type="ARBA" id="ARBA00022741"/>
    </source>
</evidence>
<feature type="transmembrane region" description="Helical" evidence="4">
    <location>
        <begin position="25"/>
        <end position="42"/>
    </location>
</feature>
<feature type="transmembrane region" description="Helical" evidence="4">
    <location>
        <begin position="49"/>
        <end position="68"/>
    </location>
</feature>
<dbReference type="RefSeq" id="WP_133753120.1">
    <property type="nucleotide sequence ID" value="NZ_CP171129.1"/>
</dbReference>
<dbReference type="GO" id="GO:0003677">
    <property type="term" value="F:DNA binding"/>
    <property type="evidence" value="ECO:0007669"/>
    <property type="project" value="InterPro"/>
</dbReference>
<evidence type="ECO:0000259" key="5">
    <source>
        <dbReference type="Pfam" id="PF01580"/>
    </source>
</evidence>
<keyword evidence="4" id="KW-0812">Transmembrane</keyword>
<dbReference type="SUPFAM" id="SSF52540">
    <property type="entry name" value="P-loop containing nucleoside triphosphate hydrolases"/>
    <property type="match status" value="1"/>
</dbReference>
<accession>A0A4R7J568</accession>
<dbReference type="PANTHER" id="PTHR22683">
    <property type="entry name" value="SPORULATION PROTEIN RELATED"/>
    <property type="match status" value="1"/>
</dbReference>
<proteinExistence type="predicted"/>
<dbReference type="InterPro" id="IPR002543">
    <property type="entry name" value="FtsK_dom"/>
</dbReference>
<keyword evidence="7" id="KW-1185">Reference proteome</keyword>
<sequence length="440" mass="48829">MPAIKVLRWCGLEVWWWVSRLVRLLLRYWLWSLLAVIIVCVGEIQQNRWPLIVIVTYLALLGVWARVWPVSFDRHVALPSFRRRTKRWVRKSWGPVMDACGLARRTPGEETVAVPSRRRLRWIDGQLSVDLLLLIGQTVEDVEHAADRLRTAVGARRVRIIPDDTYTTCRIVWSFGDPLGEPFLATIPDYGHGADYGSGGELVAVPVGRTEDSTTWWLPLISTLVAGCTGAGKASVMWSTILALAPAVRSGLVELHGIDLKGGMELTMGRRLFTRTATTPVEAVQLLEDAVQRLEERTHALAGRVRDHRPTIAEPLVLIVVDELASLVAYSADRDLVKRAEAALSRLLSAGRAPKFLVLAFLQDPRKEIVKMRHLFPQSLGLRLRDREEVAMVLGDGAVQAGATCHKIPHLPTRHEPGSGHRGQHARLTQLAPSAVAASG</sequence>
<comment type="caution">
    <text evidence="6">The sequence shown here is derived from an EMBL/GenBank/DDBJ whole genome shotgun (WGS) entry which is preliminary data.</text>
</comment>
<dbReference type="InterPro" id="IPR050206">
    <property type="entry name" value="FtsK/SpoIIIE/SftA"/>
</dbReference>
<dbReference type="GO" id="GO:0005524">
    <property type="term" value="F:ATP binding"/>
    <property type="evidence" value="ECO:0007669"/>
    <property type="project" value="UniProtKB-KW"/>
</dbReference>
<feature type="domain" description="FtsK" evidence="5">
    <location>
        <begin position="223"/>
        <end position="302"/>
    </location>
</feature>
<dbReference type="Pfam" id="PF01580">
    <property type="entry name" value="FtsK_SpoIIIE"/>
    <property type="match status" value="1"/>
</dbReference>
<dbReference type="AlphaFoldDB" id="A0A4R7J568"/>
<gene>
    <name evidence="6" type="ORF">CLV29_0060</name>
</gene>